<evidence type="ECO:0008006" key="4">
    <source>
        <dbReference type="Google" id="ProtNLM"/>
    </source>
</evidence>
<evidence type="ECO:0000313" key="3">
    <source>
        <dbReference type="Proteomes" id="UP000316030"/>
    </source>
</evidence>
<accession>A0A521FRM9</accession>
<feature type="transmembrane region" description="Helical" evidence="1">
    <location>
        <begin position="134"/>
        <end position="153"/>
    </location>
</feature>
<feature type="transmembrane region" description="Helical" evidence="1">
    <location>
        <begin position="105"/>
        <end position="128"/>
    </location>
</feature>
<dbReference type="OrthoDB" id="7771437at2"/>
<reference evidence="2 3" key="1">
    <citation type="submission" date="2017-05" db="EMBL/GenBank/DDBJ databases">
        <authorList>
            <person name="Varghese N."/>
            <person name="Submissions S."/>
        </authorList>
    </citation>
    <scope>NUCLEOTIDE SEQUENCE [LARGE SCALE GENOMIC DNA]</scope>
    <source>
        <strain evidence="2 3">DSM 29506</strain>
    </source>
</reference>
<feature type="transmembrane region" description="Helical" evidence="1">
    <location>
        <begin position="31"/>
        <end position="51"/>
    </location>
</feature>
<protein>
    <recommendedName>
        <fullName evidence="4">Yip1 domain-containing protein</fullName>
    </recommendedName>
</protein>
<organism evidence="2 3">
    <name type="scientific">Thalassovita litoralis</name>
    <dbReference type="NCBI Taxonomy" id="1010611"/>
    <lineage>
        <taxon>Bacteria</taxon>
        <taxon>Pseudomonadati</taxon>
        <taxon>Pseudomonadota</taxon>
        <taxon>Alphaproteobacteria</taxon>
        <taxon>Rhodobacterales</taxon>
        <taxon>Roseobacteraceae</taxon>
        <taxon>Thalassovita</taxon>
    </lineage>
</organism>
<dbReference type="Proteomes" id="UP000316030">
    <property type="component" value="Unassembled WGS sequence"/>
</dbReference>
<dbReference type="EMBL" id="FXTO01000047">
    <property type="protein sequence ID" value="SMO98887.1"/>
    <property type="molecule type" value="Genomic_DNA"/>
</dbReference>
<gene>
    <name evidence="2" type="ORF">SAMN06265173_14719</name>
</gene>
<sequence>MAVTRDIVATYRGPGRVVARLLAMGQREDRALAFVMGFCVIAFVAQMPALARQAHLTGEDLDMLMGGALLGTVLILPLVLYVIAGLTHVLARLFRARGTGYGARLALFWAGLASSPLILLNGLVAGFIGPGPALSLVGFIWLLIFAWFWLAGLRQAEWGQNP</sequence>
<keyword evidence="1" id="KW-0812">Transmembrane</keyword>
<keyword evidence="1" id="KW-0472">Membrane</keyword>
<proteinExistence type="predicted"/>
<evidence type="ECO:0000256" key="1">
    <source>
        <dbReference type="SAM" id="Phobius"/>
    </source>
</evidence>
<dbReference type="RefSeq" id="WP_142494952.1">
    <property type="nucleotide sequence ID" value="NZ_FXTO01000047.1"/>
</dbReference>
<feature type="transmembrane region" description="Helical" evidence="1">
    <location>
        <begin position="63"/>
        <end position="84"/>
    </location>
</feature>
<evidence type="ECO:0000313" key="2">
    <source>
        <dbReference type="EMBL" id="SMO98887.1"/>
    </source>
</evidence>
<keyword evidence="1" id="KW-1133">Transmembrane helix</keyword>
<name>A0A521FRM9_9RHOB</name>
<keyword evidence="3" id="KW-1185">Reference proteome</keyword>
<dbReference type="AlphaFoldDB" id="A0A521FRM9"/>